<evidence type="ECO:0000313" key="3">
    <source>
        <dbReference type="EMBL" id="SBT22619.1"/>
    </source>
</evidence>
<name>A0A1C3JT62_9GAMM</name>
<feature type="region of interest" description="Disordered" evidence="1">
    <location>
        <begin position="16"/>
        <end position="36"/>
    </location>
</feature>
<dbReference type="RefSeq" id="WP_067036733.1">
    <property type="nucleotide sequence ID" value="NZ_FLRA01000017.1"/>
</dbReference>
<evidence type="ECO:0000313" key="4">
    <source>
        <dbReference type="Proteomes" id="UP000092840"/>
    </source>
</evidence>
<dbReference type="EMBL" id="FLRA01000017">
    <property type="protein sequence ID" value="SBT18239.1"/>
    <property type="molecule type" value="Genomic_DNA"/>
</dbReference>
<keyword evidence="4" id="KW-1185">Reference proteome</keyword>
<feature type="compositionally biased region" description="Polar residues" evidence="1">
    <location>
        <begin position="16"/>
        <end position="27"/>
    </location>
</feature>
<dbReference type="Proteomes" id="UP000092871">
    <property type="component" value="Unassembled WGS sequence"/>
</dbReference>
<protein>
    <submittedName>
        <fullName evidence="2">Uncharacterized protein</fullName>
    </submittedName>
</protein>
<dbReference type="Proteomes" id="UP000092840">
    <property type="component" value="Unassembled WGS sequence"/>
</dbReference>
<evidence type="ECO:0000313" key="2">
    <source>
        <dbReference type="EMBL" id="SBT18239.1"/>
    </source>
</evidence>
<dbReference type="OrthoDB" id="6401886at2"/>
<accession>A0A1C3JT62</accession>
<evidence type="ECO:0000313" key="5">
    <source>
        <dbReference type="Proteomes" id="UP000092871"/>
    </source>
</evidence>
<evidence type="ECO:0000256" key="1">
    <source>
        <dbReference type="SAM" id="MobiDB-lite"/>
    </source>
</evidence>
<dbReference type="EMBL" id="FLRB01000019">
    <property type="protein sequence ID" value="SBT22619.1"/>
    <property type="molecule type" value="Genomic_DNA"/>
</dbReference>
<organism evidence="2 5">
    <name type="scientific">Marinomonas gallaica</name>
    <dbReference type="NCBI Taxonomy" id="1806667"/>
    <lineage>
        <taxon>Bacteria</taxon>
        <taxon>Pseudomonadati</taxon>
        <taxon>Pseudomonadota</taxon>
        <taxon>Gammaproteobacteria</taxon>
        <taxon>Oceanospirillales</taxon>
        <taxon>Oceanospirillaceae</taxon>
        <taxon>Marinomonas</taxon>
    </lineage>
</organism>
<sequence length="150" mass="16433">MQLNTVFQTTTATSIVKGSNNLPPSQTDKTEEPQKTTSLRALAQTIDPTNMSRNEARAMANELMKSGDTDLSSEFLSHSAVLNPTGDGAFRNATESDSIMNEKFNMFDAIQRSIEFNKSKGISNEGNLSALSFLEKFEMMGNSPKIDTRA</sequence>
<proteinExistence type="predicted"/>
<gene>
    <name evidence="2" type="ORF">MGA5115_02360</name>
    <name evidence="3" type="ORF">MGA5116_03242</name>
</gene>
<reference evidence="2 5" key="2">
    <citation type="submission" date="2016-06" db="EMBL/GenBank/DDBJ databases">
        <authorList>
            <person name="Kjaerup R.B."/>
            <person name="Dalgaard T.S."/>
            <person name="Juul-Madsen H.R."/>
        </authorList>
    </citation>
    <scope>NUCLEOTIDE SEQUENCE [LARGE SCALE GENOMIC DNA]</scope>
    <source>
        <strain evidence="2 5">CECT 5115</strain>
    </source>
</reference>
<reference evidence="3 4" key="1">
    <citation type="submission" date="2016-06" db="EMBL/GenBank/DDBJ databases">
        <authorList>
            <person name="Rodrigo-Torres L."/>
            <person name="Arahal D.R."/>
        </authorList>
    </citation>
    <scope>NUCLEOTIDE SEQUENCE [LARGE SCALE GENOMIC DNA]</scope>
    <source>
        <strain evidence="3 4">CECT 5116</strain>
    </source>
</reference>
<dbReference type="AlphaFoldDB" id="A0A1C3JT62"/>